<dbReference type="OrthoDB" id="10036174at2759"/>
<feature type="region of interest" description="Disordered" evidence="2">
    <location>
        <begin position="1078"/>
        <end position="1143"/>
    </location>
</feature>
<evidence type="ECO:0000313" key="4">
    <source>
        <dbReference type="Proteomes" id="UP000271974"/>
    </source>
</evidence>
<feature type="compositionally biased region" description="Polar residues" evidence="2">
    <location>
        <begin position="926"/>
        <end position="949"/>
    </location>
</feature>
<feature type="coiled-coil region" evidence="1">
    <location>
        <begin position="2"/>
        <end position="88"/>
    </location>
</feature>
<proteinExistence type="predicted"/>
<feature type="coiled-coil region" evidence="1">
    <location>
        <begin position="197"/>
        <end position="224"/>
    </location>
</feature>
<dbReference type="EMBL" id="RQTK01001220">
    <property type="protein sequence ID" value="RUS71400.1"/>
    <property type="molecule type" value="Genomic_DNA"/>
</dbReference>
<sequence length="1192" mass="133353">INEIWKSKSNATEKERDELQRRCAERSKSLIALEEKLLDLKKDISIKNTILAEKEKTIAELKKTIMDKEKLLSEMTRSLEDKDKYKEQLDHQETLISQREATIRNLDANVRTRDERLREKDDILRILNSTLEEHKREMTGLGEKLTRSAVAMKEKDATISILRAQLPEASVLAHDAPRKDGGETDAEKEGYRLKAALQKAQVELQKRDAQNAELLDKLEESRRALEGAMVMWDKDRGALQGEINILEEKVRLFEMYNPRGGREDEAVDGLKKELGQCFQEKEALVAELSTLRLKTEAEQRAHKGEMGKLQNELGYRVQQELRVLKADTMALKVRYETRIDKMNKDHNKMLLTIDQLQKERDRDREAVLAIQKNLSLVKDKYTEELLKSEEDKSVLGRQRAELDESRGHLELLQRHLRELREKTVDQDRVRADLINRFSTERAAWEMERANLNSQINQLREHISCNSKEETRCKDIQVNMGLAWEKERGEQRRLLQEAHTLALDLQEQLRTREEASAHDRKELSRQLEAERQSLFKIRRDWEKKVAEVESLNRKLTALQGRLAELQTDVQGDREVWIHDRSQLNRQLAEVSTAHARDVKRVEDVLGNLIRLRELGTMALPDDGRRGSVTVDQSKTCVVNQDVVDFAKEAVYQMSKAADDLTAITSPSMLDRDAIKTISASEMDLVKQEFTQARTTLGVNLGQETLNSSQLTLNSGQATPRSLTPVNQAPGSRSPSGERVPSSKPTSDASTTTATEKTTPSVTASPTATVLTSPSPSSGGKSLAVSPASVQEGTESKRPKQKDLTKEQQKQLQKELKKKKEEEDHMLKKQKKKQKEGGGLGAIFGRHKADKEPGKTSPSSPHFPTSIINSTTTSTTTTTTSPSSSPSSTLSSSVTPAVNPELVKVSVAPSLNSRPFHLRHPERPPSYASGTRSAQGSRATTPDVLETTTWPKQAAAAKPSEGSHRNQDDDDSETTPWSVVPPEGSGRKPKRPASFSKSISVDSAPAGLDVSPSRHFPHASFSPGSQDRQQWTAADLTSFFSSLPTPRPSPSPRIPVISFSTATYTTTTISTTTTTTTTSIIAGSGLRAQSASPNRDKLSPRSARRRFFDEYPINSTPSPTSDTPSTPTLSPSNAYENLRRSVSPSRLSMDRAELIQTSHAYQPAQALPSQMTTSASWDEKMHYRITHTDAGIPK</sequence>
<feature type="non-terminal residue" evidence="3">
    <location>
        <position position="1"/>
    </location>
</feature>
<name>A0A433SQ64_ELYCH</name>
<organism evidence="3 4">
    <name type="scientific">Elysia chlorotica</name>
    <name type="common">Eastern emerald elysia</name>
    <name type="synonym">Sea slug</name>
    <dbReference type="NCBI Taxonomy" id="188477"/>
    <lineage>
        <taxon>Eukaryota</taxon>
        <taxon>Metazoa</taxon>
        <taxon>Spiralia</taxon>
        <taxon>Lophotrochozoa</taxon>
        <taxon>Mollusca</taxon>
        <taxon>Gastropoda</taxon>
        <taxon>Heterobranchia</taxon>
        <taxon>Euthyneura</taxon>
        <taxon>Panpulmonata</taxon>
        <taxon>Sacoglossa</taxon>
        <taxon>Placobranchoidea</taxon>
        <taxon>Plakobranchidae</taxon>
        <taxon>Elysia</taxon>
    </lineage>
</organism>
<gene>
    <name evidence="3" type="ORF">EGW08_020841</name>
</gene>
<keyword evidence="1" id="KW-0175">Coiled coil</keyword>
<feature type="non-terminal residue" evidence="3">
    <location>
        <position position="1192"/>
    </location>
</feature>
<dbReference type="PANTHER" id="PTHR15742">
    <property type="entry name" value="GIRDIN"/>
    <property type="match status" value="1"/>
</dbReference>
<feature type="region of interest" description="Disordered" evidence="2">
    <location>
        <begin position="711"/>
        <end position="895"/>
    </location>
</feature>
<feature type="region of interest" description="Disordered" evidence="2">
    <location>
        <begin position="908"/>
        <end position="1028"/>
    </location>
</feature>
<feature type="compositionally biased region" description="Low complexity" evidence="2">
    <location>
        <begin position="740"/>
        <end position="768"/>
    </location>
</feature>
<reference evidence="3 4" key="1">
    <citation type="submission" date="2019-01" db="EMBL/GenBank/DDBJ databases">
        <title>A draft genome assembly of the solar-powered sea slug Elysia chlorotica.</title>
        <authorList>
            <person name="Cai H."/>
            <person name="Li Q."/>
            <person name="Fang X."/>
            <person name="Li J."/>
            <person name="Curtis N.E."/>
            <person name="Altenburger A."/>
            <person name="Shibata T."/>
            <person name="Feng M."/>
            <person name="Maeda T."/>
            <person name="Schwartz J.A."/>
            <person name="Shigenobu S."/>
            <person name="Lundholm N."/>
            <person name="Nishiyama T."/>
            <person name="Yang H."/>
            <person name="Hasebe M."/>
            <person name="Li S."/>
            <person name="Pierce S.K."/>
            <person name="Wang J."/>
        </authorList>
    </citation>
    <scope>NUCLEOTIDE SEQUENCE [LARGE SCALE GENOMIC DNA]</scope>
    <source>
        <strain evidence="3">EC2010</strain>
        <tissue evidence="3">Whole organism of an adult</tissue>
    </source>
</reference>
<accession>A0A433SQ64</accession>
<feature type="coiled-coil region" evidence="1">
    <location>
        <begin position="117"/>
        <end position="144"/>
    </location>
</feature>
<feature type="compositionally biased region" description="Polar residues" evidence="2">
    <location>
        <begin position="769"/>
        <end position="778"/>
    </location>
</feature>
<feature type="coiled-coil region" evidence="1">
    <location>
        <begin position="339"/>
        <end position="373"/>
    </location>
</feature>
<protein>
    <submittedName>
        <fullName evidence="3">Uncharacterized protein</fullName>
    </submittedName>
</protein>
<feature type="compositionally biased region" description="Polar residues" evidence="2">
    <location>
        <begin position="711"/>
        <end position="733"/>
    </location>
</feature>
<dbReference type="AlphaFoldDB" id="A0A433SQ64"/>
<feature type="compositionally biased region" description="Basic and acidic residues" evidence="2">
    <location>
        <begin position="792"/>
        <end position="825"/>
    </location>
</feature>
<evidence type="ECO:0000313" key="3">
    <source>
        <dbReference type="EMBL" id="RUS71400.1"/>
    </source>
</evidence>
<dbReference type="InterPro" id="IPR049885">
    <property type="entry name" value="MTCL1-3"/>
</dbReference>
<evidence type="ECO:0000256" key="1">
    <source>
        <dbReference type="SAM" id="Coils"/>
    </source>
</evidence>
<feature type="compositionally biased region" description="Low complexity" evidence="2">
    <location>
        <begin position="1113"/>
        <end position="1130"/>
    </location>
</feature>
<dbReference type="STRING" id="188477.A0A433SQ64"/>
<feature type="coiled-coil region" evidence="1">
    <location>
        <begin position="519"/>
        <end position="567"/>
    </location>
</feature>
<feature type="coiled-coil region" evidence="1">
    <location>
        <begin position="402"/>
        <end position="461"/>
    </location>
</feature>
<keyword evidence="4" id="KW-1185">Reference proteome</keyword>
<dbReference type="PANTHER" id="PTHR15742:SF5">
    <property type="entry name" value="GIRDIN"/>
    <property type="match status" value="1"/>
</dbReference>
<feature type="compositionally biased region" description="Low complexity" evidence="2">
    <location>
        <begin position="862"/>
        <end position="894"/>
    </location>
</feature>
<dbReference type="Proteomes" id="UP000271974">
    <property type="component" value="Unassembled WGS sequence"/>
</dbReference>
<comment type="caution">
    <text evidence="3">The sequence shown here is derived from an EMBL/GenBank/DDBJ whole genome shotgun (WGS) entry which is preliminary data.</text>
</comment>
<evidence type="ECO:0000256" key="2">
    <source>
        <dbReference type="SAM" id="MobiDB-lite"/>
    </source>
</evidence>